<proteinExistence type="predicted"/>
<gene>
    <name evidence="13" type="ORF">AAG570_012871</name>
</gene>
<evidence type="ECO:0000256" key="11">
    <source>
        <dbReference type="SAM" id="Phobius"/>
    </source>
</evidence>
<dbReference type="Gene3D" id="3.30.40.10">
    <property type="entry name" value="Zinc/RING finger domain, C3HC4 (zinc finger)"/>
    <property type="match status" value="1"/>
</dbReference>
<feature type="domain" description="RING-type" evidence="12">
    <location>
        <begin position="262"/>
        <end position="300"/>
    </location>
</feature>
<evidence type="ECO:0000259" key="12">
    <source>
        <dbReference type="PROSITE" id="PS50089"/>
    </source>
</evidence>
<evidence type="ECO:0000256" key="3">
    <source>
        <dbReference type="ARBA" id="ARBA00022679"/>
    </source>
</evidence>
<dbReference type="EMBL" id="JBFDAA010000008">
    <property type="protein sequence ID" value="KAL1129927.1"/>
    <property type="molecule type" value="Genomic_DNA"/>
</dbReference>
<protein>
    <recommendedName>
        <fullName evidence="12">RING-type domain-containing protein</fullName>
    </recommendedName>
</protein>
<keyword evidence="7" id="KW-0862">Zinc</keyword>
<dbReference type="CDD" id="cd16455">
    <property type="entry name" value="RING-H2_AMFR"/>
    <property type="match status" value="1"/>
</dbReference>
<keyword evidence="8 11" id="KW-1133">Transmembrane helix</keyword>
<dbReference type="SUPFAM" id="SSF57850">
    <property type="entry name" value="RING/U-box"/>
    <property type="match status" value="1"/>
</dbReference>
<dbReference type="Pfam" id="PF25563">
    <property type="entry name" value="TPR_SYVN1_N"/>
    <property type="match status" value="1"/>
</dbReference>
<feature type="transmembrane region" description="Helical" evidence="11">
    <location>
        <begin position="202"/>
        <end position="223"/>
    </location>
</feature>
<dbReference type="PANTHER" id="PTHR15067">
    <property type="entry name" value="E3 UBIQUITIN-PROTEIN LIGASE RNF8"/>
    <property type="match status" value="1"/>
</dbReference>
<comment type="pathway">
    <text evidence="2">Protein modification; protein ubiquitination.</text>
</comment>
<comment type="caution">
    <text evidence="13">The sequence shown here is derived from an EMBL/GenBank/DDBJ whole genome shotgun (WGS) entry which is preliminary data.</text>
</comment>
<dbReference type="InterPro" id="IPR001841">
    <property type="entry name" value="Znf_RING"/>
</dbReference>
<evidence type="ECO:0000256" key="9">
    <source>
        <dbReference type="ARBA" id="ARBA00023136"/>
    </source>
</evidence>
<evidence type="ECO:0000256" key="10">
    <source>
        <dbReference type="PROSITE-ProRule" id="PRU00175"/>
    </source>
</evidence>
<dbReference type="PROSITE" id="PS50089">
    <property type="entry name" value="ZF_RING_2"/>
    <property type="match status" value="1"/>
</dbReference>
<evidence type="ECO:0000256" key="7">
    <source>
        <dbReference type="ARBA" id="ARBA00022833"/>
    </source>
</evidence>
<dbReference type="Proteomes" id="UP001558652">
    <property type="component" value="Unassembled WGS sequence"/>
</dbReference>
<dbReference type="SMART" id="SM00184">
    <property type="entry name" value="RING"/>
    <property type="match status" value="1"/>
</dbReference>
<keyword evidence="3" id="KW-0808">Transferase</keyword>
<feature type="transmembrane region" description="Helical" evidence="11">
    <location>
        <begin position="111"/>
        <end position="133"/>
    </location>
</feature>
<feature type="transmembrane region" description="Helical" evidence="11">
    <location>
        <begin position="6"/>
        <end position="30"/>
    </location>
</feature>
<keyword evidence="4 11" id="KW-0812">Transmembrane</keyword>
<dbReference type="InterPro" id="IPR013083">
    <property type="entry name" value="Znf_RING/FYVE/PHD"/>
</dbReference>
<evidence type="ECO:0000256" key="4">
    <source>
        <dbReference type="ARBA" id="ARBA00022692"/>
    </source>
</evidence>
<reference evidence="13 14" key="1">
    <citation type="submission" date="2024-07" db="EMBL/GenBank/DDBJ databases">
        <title>Chromosome-level genome assembly of the water stick insect Ranatra chinensis (Heteroptera: Nepidae).</title>
        <authorList>
            <person name="Liu X."/>
        </authorList>
    </citation>
    <scope>NUCLEOTIDE SEQUENCE [LARGE SCALE GENOMIC DNA]</scope>
    <source>
        <strain evidence="13">Cailab_2021Rc</strain>
        <tissue evidence="13">Muscle</tissue>
    </source>
</reference>
<feature type="transmembrane region" description="Helical" evidence="11">
    <location>
        <begin position="50"/>
        <end position="67"/>
    </location>
</feature>
<evidence type="ECO:0000256" key="1">
    <source>
        <dbReference type="ARBA" id="ARBA00004141"/>
    </source>
</evidence>
<keyword evidence="9 11" id="KW-0472">Membrane</keyword>
<evidence type="ECO:0000256" key="6">
    <source>
        <dbReference type="ARBA" id="ARBA00022771"/>
    </source>
</evidence>
<dbReference type="InterPro" id="IPR057992">
    <property type="entry name" value="TPR_SYVN1_N"/>
</dbReference>
<dbReference type="Pfam" id="PF13639">
    <property type="entry name" value="zf-RING_2"/>
    <property type="match status" value="1"/>
</dbReference>
<comment type="subcellular location">
    <subcellularLocation>
        <location evidence="1">Membrane</location>
        <topology evidence="1">Multi-pass membrane protein</topology>
    </subcellularLocation>
</comment>
<evidence type="ECO:0000256" key="2">
    <source>
        <dbReference type="ARBA" id="ARBA00004906"/>
    </source>
</evidence>
<accession>A0ABD0YRJ1</accession>
<keyword evidence="5" id="KW-0479">Metal-binding</keyword>
<sequence>MPIFASYFFYLFQILLNCGYCCLFLAGKIIQKLVFGELRVSESQHLKDKLWNFVFYKFIFVFGVINVQYMDEVLLWCAWFNVLGSFHLLAQLCKDRFEYLSFSAANSPWSYMPLVTLLGLLMILSFGMLTISVFVGLKWGFSSFAFMGAETLLRYILHLYEVRGDMTGRIWEKRSSLAYYTELSLELTALIIELAHHLHMLLWSNIFLSMASLVICMHIRFLVEEIRRRVRKHRNYLWVLYHMEQSYPMASLEELSEISDNCAICWEKMEAARKLPCSHLFHNGCLQSWLEQDTSCPTCRMALSINNRDANMIFSVDHHHLRTRTNHIFHFDGNIYY</sequence>
<name>A0ABD0YRJ1_9HEMI</name>
<organism evidence="13 14">
    <name type="scientific">Ranatra chinensis</name>
    <dbReference type="NCBI Taxonomy" id="642074"/>
    <lineage>
        <taxon>Eukaryota</taxon>
        <taxon>Metazoa</taxon>
        <taxon>Ecdysozoa</taxon>
        <taxon>Arthropoda</taxon>
        <taxon>Hexapoda</taxon>
        <taxon>Insecta</taxon>
        <taxon>Pterygota</taxon>
        <taxon>Neoptera</taxon>
        <taxon>Paraneoptera</taxon>
        <taxon>Hemiptera</taxon>
        <taxon>Heteroptera</taxon>
        <taxon>Panheteroptera</taxon>
        <taxon>Nepomorpha</taxon>
        <taxon>Nepidae</taxon>
        <taxon>Ranatrinae</taxon>
        <taxon>Ranatra</taxon>
    </lineage>
</organism>
<dbReference type="FunFam" id="3.30.40.10:FF:000259">
    <property type="entry name" value="E3 ubiquitin protein ligase RIN2"/>
    <property type="match status" value="1"/>
</dbReference>
<dbReference type="AlphaFoldDB" id="A0ABD0YRJ1"/>
<keyword evidence="14" id="KW-1185">Reference proteome</keyword>
<evidence type="ECO:0000313" key="14">
    <source>
        <dbReference type="Proteomes" id="UP001558652"/>
    </source>
</evidence>
<evidence type="ECO:0000256" key="5">
    <source>
        <dbReference type="ARBA" id="ARBA00022723"/>
    </source>
</evidence>
<dbReference type="GO" id="GO:0008270">
    <property type="term" value="F:zinc ion binding"/>
    <property type="evidence" value="ECO:0007669"/>
    <property type="project" value="UniProtKB-KW"/>
</dbReference>
<dbReference type="PANTHER" id="PTHR15067:SF5">
    <property type="entry name" value="E3 UBIQUITIN-PROTEIN LIGASE AMFR"/>
    <property type="match status" value="1"/>
</dbReference>
<evidence type="ECO:0000256" key="8">
    <source>
        <dbReference type="ARBA" id="ARBA00022989"/>
    </source>
</evidence>
<evidence type="ECO:0000313" key="13">
    <source>
        <dbReference type="EMBL" id="KAL1129927.1"/>
    </source>
</evidence>
<feature type="transmembrane region" description="Helical" evidence="11">
    <location>
        <begin position="177"/>
        <end position="196"/>
    </location>
</feature>
<keyword evidence="6 10" id="KW-0863">Zinc-finger</keyword>